<keyword evidence="2" id="KW-0472">Membrane</keyword>
<dbReference type="PANTHER" id="PTHR35394">
    <property type="entry name" value="DUF3176 DOMAIN-CONTAINING PROTEIN"/>
    <property type="match status" value="1"/>
</dbReference>
<feature type="compositionally biased region" description="Polar residues" evidence="1">
    <location>
        <begin position="47"/>
        <end position="57"/>
    </location>
</feature>
<dbReference type="AlphaFoldDB" id="A0AAE0X1Q0"/>
<name>A0AAE0X1Q0_9PEZI</name>
<evidence type="ECO:0000256" key="2">
    <source>
        <dbReference type="SAM" id="Phobius"/>
    </source>
</evidence>
<feature type="transmembrane region" description="Helical" evidence="2">
    <location>
        <begin position="251"/>
        <end position="270"/>
    </location>
</feature>
<evidence type="ECO:0000256" key="1">
    <source>
        <dbReference type="SAM" id="MobiDB-lite"/>
    </source>
</evidence>
<dbReference type="Pfam" id="PF11374">
    <property type="entry name" value="DUF3176"/>
    <property type="match status" value="1"/>
</dbReference>
<comment type="caution">
    <text evidence="3">The sequence shown here is derived from an EMBL/GenBank/DDBJ whole genome shotgun (WGS) entry which is preliminary data.</text>
</comment>
<dbReference type="Proteomes" id="UP001270362">
    <property type="component" value="Unassembled WGS sequence"/>
</dbReference>
<feature type="region of interest" description="Disordered" evidence="1">
    <location>
        <begin position="39"/>
        <end position="81"/>
    </location>
</feature>
<reference evidence="3" key="2">
    <citation type="submission" date="2023-06" db="EMBL/GenBank/DDBJ databases">
        <authorList>
            <consortium name="Lawrence Berkeley National Laboratory"/>
            <person name="Haridas S."/>
            <person name="Hensen N."/>
            <person name="Bonometti L."/>
            <person name="Westerberg I."/>
            <person name="Brannstrom I.O."/>
            <person name="Guillou S."/>
            <person name="Cros-Aarteil S."/>
            <person name="Calhoun S."/>
            <person name="Kuo A."/>
            <person name="Mondo S."/>
            <person name="Pangilinan J."/>
            <person name="Riley R."/>
            <person name="Labutti K."/>
            <person name="Andreopoulos B."/>
            <person name="Lipzen A."/>
            <person name="Chen C."/>
            <person name="Yanf M."/>
            <person name="Daum C."/>
            <person name="Ng V."/>
            <person name="Clum A."/>
            <person name="Steindorff A."/>
            <person name="Ohm R."/>
            <person name="Martin F."/>
            <person name="Silar P."/>
            <person name="Natvig D."/>
            <person name="Lalanne C."/>
            <person name="Gautier V."/>
            <person name="Ament-Velasquez S.L."/>
            <person name="Kruys A."/>
            <person name="Hutchinson M.I."/>
            <person name="Powell A.J."/>
            <person name="Barry K."/>
            <person name="Miller A.N."/>
            <person name="Grigoriev I.V."/>
            <person name="Debuchy R."/>
            <person name="Gladieux P."/>
            <person name="Thoren M.H."/>
            <person name="Johannesson H."/>
        </authorList>
    </citation>
    <scope>NUCLEOTIDE SEQUENCE</scope>
    <source>
        <strain evidence="3">CBS 314.62</strain>
    </source>
</reference>
<sequence length="697" mass="76028">MAYQHVQQVRHTRGMSDETIVVTPEGTDAEDVGVHGPYHFINMDTGYPSQDQQYQKNQPLQQDGQYQSQQQQDQHQDQQHEYRQDLPYQLPEIQHLQPSEKQQQQFHGPTVTAVPAGWDHGSANVTTDGSSQRSRKSSGSMFSKSNSWTLETVSMAVAVIAVASIIAVLAYYDQKPLPAWPYSITINAVIAILATIATASMGVPLSSGLGQLKWIRFKQGRAPLSDMEIFDDASRGVLGAVNLLFRARGGVSGSFGALVMIIALLLSPFAQQIATYPTRLVRSSVGASNWRTINYGIALRGDEELSAFVPILPLKAAVYNGLFAENGKPWTSLPVTCATGNCVWDKPFETLAVCHACVDMSAYISPHCYPGTTTDCGWALPSGAKLNTSAEVFSMTSLFPKAFSDTPYSTLLKLVFMGTESQSGTPGEVRPWAQQCTLSACVQTLSANVTNGNLNETVISTLTNDTVPTDGAARIEKLEPIHITSPATNTTYNMTMPVVLGMQSWFADLFRNGSASRNAEFINRTISTVPGSPNVVVNLTVGISSGTTFFDTDIVQAFYWNYYEYPSGLEMLMRDMAISTTVSLRSIGGNDTRLPVNGTAISSESYVHVRWGFVAVPVLAVLLTALFLGTAIAMTRRSGARLWKTSALAMLFHGLDEDARERFEDFADLRAKRREARGVKVILDEGGGGSLKIDRVY</sequence>
<keyword evidence="4" id="KW-1185">Reference proteome</keyword>
<proteinExistence type="predicted"/>
<feature type="compositionally biased region" description="Polar residues" evidence="1">
    <location>
        <begin position="97"/>
        <end position="107"/>
    </location>
</feature>
<feature type="transmembrane region" description="Helical" evidence="2">
    <location>
        <begin position="148"/>
        <end position="172"/>
    </location>
</feature>
<accession>A0AAE0X1Q0</accession>
<feature type="compositionally biased region" description="Low complexity" evidence="1">
    <location>
        <begin position="58"/>
        <end position="73"/>
    </location>
</feature>
<feature type="transmembrane region" description="Helical" evidence="2">
    <location>
        <begin position="611"/>
        <end position="634"/>
    </location>
</feature>
<organism evidence="3 4">
    <name type="scientific">Podospora appendiculata</name>
    <dbReference type="NCBI Taxonomy" id="314037"/>
    <lineage>
        <taxon>Eukaryota</taxon>
        <taxon>Fungi</taxon>
        <taxon>Dikarya</taxon>
        <taxon>Ascomycota</taxon>
        <taxon>Pezizomycotina</taxon>
        <taxon>Sordariomycetes</taxon>
        <taxon>Sordariomycetidae</taxon>
        <taxon>Sordariales</taxon>
        <taxon>Podosporaceae</taxon>
        <taxon>Podospora</taxon>
    </lineage>
</organism>
<reference evidence="3" key="1">
    <citation type="journal article" date="2023" name="Mol. Phylogenet. Evol.">
        <title>Genome-scale phylogeny and comparative genomics of the fungal order Sordariales.</title>
        <authorList>
            <person name="Hensen N."/>
            <person name="Bonometti L."/>
            <person name="Westerberg I."/>
            <person name="Brannstrom I.O."/>
            <person name="Guillou S."/>
            <person name="Cros-Aarteil S."/>
            <person name="Calhoun S."/>
            <person name="Haridas S."/>
            <person name="Kuo A."/>
            <person name="Mondo S."/>
            <person name="Pangilinan J."/>
            <person name="Riley R."/>
            <person name="LaButti K."/>
            <person name="Andreopoulos B."/>
            <person name="Lipzen A."/>
            <person name="Chen C."/>
            <person name="Yan M."/>
            <person name="Daum C."/>
            <person name="Ng V."/>
            <person name="Clum A."/>
            <person name="Steindorff A."/>
            <person name="Ohm R.A."/>
            <person name="Martin F."/>
            <person name="Silar P."/>
            <person name="Natvig D.O."/>
            <person name="Lalanne C."/>
            <person name="Gautier V."/>
            <person name="Ament-Velasquez S.L."/>
            <person name="Kruys A."/>
            <person name="Hutchinson M.I."/>
            <person name="Powell A.J."/>
            <person name="Barry K."/>
            <person name="Miller A.N."/>
            <person name="Grigoriev I.V."/>
            <person name="Debuchy R."/>
            <person name="Gladieux P."/>
            <person name="Hiltunen Thoren M."/>
            <person name="Johannesson H."/>
        </authorList>
    </citation>
    <scope>NUCLEOTIDE SEQUENCE</scope>
    <source>
        <strain evidence="3">CBS 314.62</strain>
    </source>
</reference>
<gene>
    <name evidence="3" type="ORF">B0T22DRAFT_502078</name>
</gene>
<protein>
    <submittedName>
        <fullName evidence="3">Uncharacterized protein</fullName>
    </submittedName>
</protein>
<dbReference type="PANTHER" id="PTHR35394:SF6">
    <property type="entry name" value="DUF3176 DOMAIN-CONTAINING PROTEIN"/>
    <property type="match status" value="1"/>
</dbReference>
<evidence type="ECO:0000313" key="3">
    <source>
        <dbReference type="EMBL" id="KAK3682914.1"/>
    </source>
</evidence>
<dbReference type="InterPro" id="IPR021514">
    <property type="entry name" value="DUF3176"/>
</dbReference>
<keyword evidence="2" id="KW-1133">Transmembrane helix</keyword>
<dbReference type="EMBL" id="JAULSO010000005">
    <property type="protein sequence ID" value="KAK3682914.1"/>
    <property type="molecule type" value="Genomic_DNA"/>
</dbReference>
<evidence type="ECO:0000313" key="4">
    <source>
        <dbReference type="Proteomes" id="UP001270362"/>
    </source>
</evidence>
<feature type="region of interest" description="Disordered" evidence="1">
    <location>
        <begin position="97"/>
        <end position="143"/>
    </location>
</feature>
<feature type="transmembrane region" description="Helical" evidence="2">
    <location>
        <begin position="184"/>
        <end position="209"/>
    </location>
</feature>
<keyword evidence="2" id="KW-0812">Transmembrane</keyword>
<feature type="compositionally biased region" description="Low complexity" evidence="1">
    <location>
        <begin position="129"/>
        <end position="143"/>
    </location>
</feature>